<feature type="repeat" description="WD" evidence="3">
    <location>
        <begin position="1409"/>
        <end position="1450"/>
    </location>
</feature>
<feature type="repeat" description="WD" evidence="3">
    <location>
        <begin position="1199"/>
        <end position="1240"/>
    </location>
</feature>
<dbReference type="Gene3D" id="2.130.10.10">
    <property type="entry name" value="YVTN repeat-like/Quinoprotein amine dehydrogenase"/>
    <property type="match status" value="7"/>
</dbReference>
<feature type="repeat" description="WD" evidence="3">
    <location>
        <begin position="1157"/>
        <end position="1198"/>
    </location>
</feature>
<feature type="repeat" description="WD" evidence="3">
    <location>
        <begin position="1283"/>
        <end position="1324"/>
    </location>
</feature>
<evidence type="ECO:0000256" key="3">
    <source>
        <dbReference type="PROSITE-ProRule" id="PRU00221"/>
    </source>
</evidence>
<feature type="repeat" description="WD" evidence="3">
    <location>
        <begin position="1073"/>
        <end position="1114"/>
    </location>
</feature>
<dbReference type="InterPro" id="IPR020472">
    <property type="entry name" value="WD40_PAC1"/>
</dbReference>
<keyword evidence="4" id="KW-0175">Coiled coil</keyword>
<name>A0ABR0SQQ5_9HYPO</name>
<dbReference type="Proteomes" id="UP001338125">
    <property type="component" value="Unassembled WGS sequence"/>
</dbReference>
<dbReference type="SMART" id="SM00320">
    <property type="entry name" value="WD40"/>
    <property type="match status" value="14"/>
</dbReference>
<organism evidence="7 8">
    <name type="scientific">Cladobotryum mycophilum</name>
    <dbReference type="NCBI Taxonomy" id="491253"/>
    <lineage>
        <taxon>Eukaryota</taxon>
        <taxon>Fungi</taxon>
        <taxon>Dikarya</taxon>
        <taxon>Ascomycota</taxon>
        <taxon>Pezizomycotina</taxon>
        <taxon>Sordariomycetes</taxon>
        <taxon>Hypocreomycetidae</taxon>
        <taxon>Hypocreales</taxon>
        <taxon>Hypocreaceae</taxon>
        <taxon>Cladobotryum</taxon>
    </lineage>
</organism>
<dbReference type="PANTHER" id="PTHR14604:SF4">
    <property type="entry name" value="F-BOX DOMAIN-CONTAINING PROTEIN"/>
    <property type="match status" value="1"/>
</dbReference>
<dbReference type="InterPro" id="IPR019775">
    <property type="entry name" value="WD40_repeat_CS"/>
</dbReference>
<evidence type="ECO:0000256" key="5">
    <source>
        <dbReference type="SAM" id="MobiDB-lite"/>
    </source>
</evidence>
<dbReference type="PROSITE" id="PS50294">
    <property type="entry name" value="WD_REPEATS_REGION"/>
    <property type="match status" value="14"/>
</dbReference>
<dbReference type="CDD" id="cd00200">
    <property type="entry name" value="WD40"/>
    <property type="match status" value="2"/>
</dbReference>
<feature type="repeat" description="WD" evidence="3">
    <location>
        <begin position="1115"/>
        <end position="1156"/>
    </location>
</feature>
<reference evidence="7 8" key="1">
    <citation type="submission" date="2024-01" db="EMBL/GenBank/DDBJ databases">
        <title>Complete genome of Cladobotryum mycophilum ATHUM6906.</title>
        <authorList>
            <person name="Christinaki A.C."/>
            <person name="Myridakis A.I."/>
            <person name="Kouvelis V.N."/>
        </authorList>
    </citation>
    <scope>NUCLEOTIDE SEQUENCE [LARGE SCALE GENOMIC DNA]</scope>
    <source>
        <strain evidence="7 8">ATHUM6906</strain>
    </source>
</reference>
<evidence type="ECO:0000256" key="4">
    <source>
        <dbReference type="SAM" id="Coils"/>
    </source>
</evidence>
<keyword evidence="8" id="KW-1185">Reference proteome</keyword>
<feature type="repeat" description="WD" evidence="3">
    <location>
        <begin position="1451"/>
        <end position="1492"/>
    </location>
</feature>
<dbReference type="InterPro" id="IPR031359">
    <property type="entry name" value="NACHT_N"/>
</dbReference>
<dbReference type="Pfam" id="PF25173">
    <property type="entry name" value="Beta-prop_WDR3_1st"/>
    <property type="match status" value="2"/>
</dbReference>
<feature type="repeat" description="WD" evidence="3">
    <location>
        <begin position="1367"/>
        <end position="1408"/>
    </location>
</feature>
<evidence type="ECO:0000313" key="8">
    <source>
        <dbReference type="Proteomes" id="UP001338125"/>
    </source>
</evidence>
<feature type="repeat" description="WD" evidence="3">
    <location>
        <begin position="1325"/>
        <end position="1366"/>
    </location>
</feature>
<dbReference type="Gene3D" id="3.40.50.300">
    <property type="entry name" value="P-loop containing nucleotide triphosphate hydrolases"/>
    <property type="match status" value="1"/>
</dbReference>
<feature type="domain" description="NACHT" evidence="6">
    <location>
        <begin position="423"/>
        <end position="568"/>
    </location>
</feature>
<dbReference type="InterPro" id="IPR036322">
    <property type="entry name" value="WD40_repeat_dom_sf"/>
</dbReference>
<feature type="repeat" description="WD" evidence="3">
    <location>
        <begin position="1241"/>
        <end position="1282"/>
    </location>
</feature>
<dbReference type="InterPro" id="IPR027417">
    <property type="entry name" value="P-loop_NTPase"/>
</dbReference>
<feature type="repeat" description="WD" evidence="3">
    <location>
        <begin position="947"/>
        <end position="988"/>
    </location>
</feature>
<keyword evidence="2" id="KW-0677">Repeat</keyword>
<dbReference type="Pfam" id="PF24883">
    <property type="entry name" value="NPHP3_N"/>
    <property type="match status" value="1"/>
</dbReference>
<dbReference type="Pfam" id="PF17100">
    <property type="entry name" value="NACHT_N"/>
    <property type="match status" value="1"/>
</dbReference>
<evidence type="ECO:0000256" key="2">
    <source>
        <dbReference type="ARBA" id="ARBA00022737"/>
    </source>
</evidence>
<dbReference type="PANTHER" id="PTHR14604">
    <property type="entry name" value="WD40 REPEAT PF20"/>
    <property type="match status" value="1"/>
</dbReference>
<evidence type="ECO:0000313" key="7">
    <source>
        <dbReference type="EMBL" id="KAK5994247.1"/>
    </source>
</evidence>
<feature type="repeat" description="WD" evidence="3">
    <location>
        <begin position="905"/>
        <end position="946"/>
    </location>
</feature>
<dbReference type="InterPro" id="IPR001680">
    <property type="entry name" value="WD40_rpt"/>
</dbReference>
<feature type="coiled-coil region" evidence="4">
    <location>
        <begin position="316"/>
        <end position="350"/>
    </location>
</feature>
<dbReference type="PROSITE" id="PS50082">
    <property type="entry name" value="WD_REPEATS_2"/>
    <property type="match status" value="14"/>
</dbReference>
<feature type="repeat" description="WD" evidence="3">
    <location>
        <begin position="989"/>
        <end position="1030"/>
    </location>
</feature>
<dbReference type="SUPFAM" id="SSF50978">
    <property type="entry name" value="WD40 repeat-like"/>
    <property type="match status" value="3"/>
</dbReference>
<protein>
    <submittedName>
        <fullName evidence="7">Vegetative incompatibility protein HET-E-1</fullName>
    </submittedName>
</protein>
<feature type="region of interest" description="Disordered" evidence="5">
    <location>
        <begin position="1"/>
        <end position="65"/>
    </location>
</feature>
<dbReference type="Pfam" id="PF00400">
    <property type="entry name" value="WD40"/>
    <property type="match status" value="6"/>
</dbReference>
<evidence type="ECO:0000259" key="6">
    <source>
        <dbReference type="PROSITE" id="PS50837"/>
    </source>
</evidence>
<feature type="repeat" description="WD" evidence="3">
    <location>
        <begin position="1031"/>
        <end position="1072"/>
    </location>
</feature>
<dbReference type="InterPro" id="IPR056884">
    <property type="entry name" value="NPHP3-like_N"/>
</dbReference>
<dbReference type="InterPro" id="IPR015943">
    <property type="entry name" value="WD40/YVTN_repeat-like_dom_sf"/>
</dbReference>
<dbReference type="PROSITE" id="PS50837">
    <property type="entry name" value="NACHT"/>
    <property type="match status" value="1"/>
</dbReference>
<dbReference type="InterPro" id="IPR007111">
    <property type="entry name" value="NACHT_NTPase"/>
</dbReference>
<feature type="compositionally biased region" description="Basic residues" evidence="5">
    <location>
        <begin position="1"/>
        <end position="16"/>
    </location>
</feature>
<dbReference type="PRINTS" id="PR00320">
    <property type="entry name" value="GPROTEINBRPT"/>
</dbReference>
<sequence length="1592" mass="176765">MGNRHSSGKWWKKFKGSSRLSRTQRNSHDIDTTSPGNLLQGITDDDTNESSSTAAAAPPVTGNRVEDAAEDMVNNGSLWDRAYNGLKDCEPDLITEYEKLLSRVLGVQATKPTTPTEIEDTNEVENQIPAHDVIARQKKLKIITELGLEHVKNKEVNVTLLGHDINLENVMANVAGVVEWAEDYVKDAIKDLPYAPIVMAGVSLILPLLKNPVAAKEANREGFTYVTSRIRYYGEMESLLLPQYMKAGVTTNLTKDVIELYELIISFQVHSVIRFYRSGTKNFFRGAVNYDDWANKVKDIKNREKELGLKFHEVMNATSLQKLEKLAQNADESREKLDAILNEIKELTHIAREGLSLAQRMDRYLSNTEGRVCIEVLRATNPLDDKTRIEKDKGGLLEGSCSWVINDTAFQKLRGDSSNAQVRLLWIRGDPGKGKTMLVCGIIDKLNESIEHTDNIAFFFFQEVDDRINNATAVLRGLISMLIKQRPSLISYVQKRYDDDGKKCFEGPNAWVALSKTFTNICNDPNLQNTYLLIDALDECTTDLDKLLDLIVEKALRYSRIRWILSSRNWPDIEKRLHEATQQVQLHLELNEESVSASITRYVQSNVESLAKRNEYDHGTREAVQQFLLLNANGTFLWVAILAVVSVVHRPISLSELETLVEMPPRSSGNDKALKEIVGHCGSFLTLQERTVSFVHQSAKDFLLKKACHEIFPSGQEKVHHDIFSRSLQALSATLRRDIYSLGAPGYHIDQVPQPDPDPLVAVQYSCVYWIDHLHACSPSKNTKDDLKEGGLMDEFLRHHFLHWLEALSLLHGISKGALSIARLRDLLGEQIPESQVLSLVQDAMRFIFRHGWVIEHTPLQAYVSALIFSPEQSKLRTIFKDEEPPWILSKPVMEVDWDACLQTLEGHNDSVTSVVFSPDGQRLASGSWDNTVKIWDTNSGACLQTLEGHNHSVNLVVFSPDGQRLASGSWDNTVKIWDTNSGACLQTLEGHNHSVTSVVFSPDGQRLASGSEDNTIKIWDTNSGAYLQTLKGHNHSVTSVVFSPDGQRLASGSEDNTVKIWDTNLGACLQTLEGHNHLVISVVFSPNGQRLASGSWDNTVKIWDTNSGACLQTLEGHNHLVTSVMFSPNGQRLASGSHDKTVKIWDTNSGACLQTLEGHNHSVNLVVFSPDGQRLASGSEDNTIKIWDTNSGACLQTLEGHNHSVTSVMFSPNGQRLASGSHDKTVKIWDINSGACLQTLEGHNHSVTSVVFSPNGQRLASGSHDKTVKIWDTNSGACLQTLKGHNDWVTSVVFSPDGQRLASGSGDNTVKIWDTNSGACLQTLKGHNHSVNLVVFSPDGQRLASGSWDNTVKIWDTNSGAYLQTLKGHNHSVTSVVFSPDGQRLASGSWDNTVKIWDTNSGACLQTLEGYNNSVNLVVFSPDGQRLASGSWDNTIKIWDTNSGACLQTLKGHNDSVTSVMFSPDGQRLASGSEDNTVKIWDINSGACLRTIYIDQSIEYLKFDPIDNSRLTTELGVLRIDMSITEISAEMSSRDVDIYGYRISSDGTWITKENMPLVWLPPEYRSRVSAVFGTTVAIGCVSNRVLVMRFS</sequence>
<dbReference type="EMBL" id="JAVFKD010000011">
    <property type="protein sequence ID" value="KAK5994247.1"/>
    <property type="molecule type" value="Genomic_DNA"/>
</dbReference>
<accession>A0ABR0SQQ5</accession>
<dbReference type="SUPFAM" id="SSF52540">
    <property type="entry name" value="P-loop containing nucleoside triphosphate hydrolases"/>
    <property type="match status" value="1"/>
</dbReference>
<dbReference type="PROSITE" id="PS00678">
    <property type="entry name" value="WD_REPEATS_1"/>
    <property type="match status" value="13"/>
</dbReference>
<gene>
    <name evidence="7" type="ORF">PT974_05185</name>
</gene>
<keyword evidence="1 3" id="KW-0853">WD repeat</keyword>
<comment type="caution">
    <text evidence="7">The sequence shown here is derived from an EMBL/GenBank/DDBJ whole genome shotgun (WGS) entry which is preliminary data.</text>
</comment>
<dbReference type="InterPro" id="IPR050995">
    <property type="entry name" value="WD-F-box_domain-protein"/>
</dbReference>
<proteinExistence type="predicted"/>
<evidence type="ECO:0000256" key="1">
    <source>
        <dbReference type="ARBA" id="ARBA00022574"/>
    </source>
</evidence>